<proteinExistence type="predicted"/>
<evidence type="ECO:0000256" key="2">
    <source>
        <dbReference type="ARBA" id="ARBA00023043"/>
    </source>
</evidence>
<organism evidence="5 6">
    <name type="scientific">Durusdinium trenchii</name>
    <dbReference type="NCBI Taxonomy" id="1381693"/>
    <lineage>
        <taxon>Eukaryota</taxon>
        <taxon>Sar</taxon>
        <taxon>Alveolata</taxon>
        <taxon>Dinophyceae</taxon>
        <taxon>Suessiales</taxon>
        <taxon>Symbiodiniaceae</taxon>
        <taxon>Durusdinium</taxon>
    </lineage>
</organism>
<feature type="repeat" description="ANK" evidence="3">
    <location>
        <begin position="497"/>
        <end position="529"/>
    </location>
</feature>
<feature type="region of interest" description="Disordered" evidence="4">
    <location>
        <begin position="137"/>
        <end position="162"/>
    </location>
</feature>
<keyword evidence="6" id="KW-1185">Reference proteome</keyword>
<dbReference type="EMBL" id="CAXAMM010005781">
    <property type="protein sequence ID" value="CAK9008603.1"/>
    <property type="molecule type" value="Genomic_DNA"/>
</dbReference>
<feature type="region of interest" description="Disordered" evidence="4">
    <location>
        <begin position="34"/>
        <end position="79"/>
    </location>
</feature>
<dbReference type="Gene3D" id="1.25.40.20">
    <property type="entry name" value="Ankyrin repeat-containing domain"/>
    <property type="match status" value="2"/>
</dbReference>
<feature type="compositionally biased region" description="Basic and acidic residues" evidence="4">
    <location>
        <begin position="148"/>
        <end position="162"/>
    </location>
</feature>
<dbReference type="PROSITE" id="PS50088">
    <property type="entry name" value="ANK_REPEAT"/>
    <property type="match status" value="1"/>
</dbReference>
<feature type="region of interest" description="Disordered" evidence="4">
    <location>
        <begin position="550"/>
        <end position="575"/>
    </location>
</feature>
<reference evidence="5 6" key="1">
    <citation type="submission" date="2024-02" db="EMBL/GenBank/DDBJ databases">
        <authorList>
            <person name="Chen Y."/>
            <person name="Shah S."/>
            <person name="Dougan E. K."/>
            <person name="Thang M."/>
            <person name="Chan C."/>
        </authorList>
    </citation>
    <scope>NUCLEOTIDE SEQUENCE [LARGE SCALE GENOMIC DNA]</scope>
</reference>
<accession>A0ABP0J2Q4</accession>
<evidence type="ECO:0000256" key="4">
    <source>
        <dbReference type="SAM" id="MobiDB-lite"/>
    </source>
</evidence>
<evidence type="ECO:0000256" key="1">
    <source>
        <dbReference type="ARBA" id="ARBA00022737"/>
    </source>
</evidence>
<feature type="region of interest" description="Disordered" evidence="4">
    <location>
        <begin position="613"/>
        <end position="633"/>
    </location>
</feature>
<dbReference type="PANTHER" id="PTHR24173">
    <property type="entry name" value="ANKYRIN REPEAT CONTAINING"/>
    <property type="match status" value="1"/>
</dbReference>
<sequence>MGRLGDRGANCGSRLAGGTWATSGGCGSRFGRAKKAKQRVKASHKPMSHSQAAQADACVATTVRRDAAEPTAPRPSPRGQVLVDEDALIALCILHGLEAPESDGVADVGRFRLARESSAQLRKALAETEAAHFVRETRRRRGGQTGRWRSDAFRRPEDSDASLKTKGRGLDWVAALGGGSELPTLVSRTTGPGRVLAVVSSIEEKRRRLLCMEAFLRWTTVLRWKSSSPKAAQTAQAAAVFDRSAAFLNPAPLGLLRIWHFAGPSSCCKARLLTSASELPKPDAAWWPDLARGHLVAQLRSSEAFLALDRAWALLHLRPEQANAATPEGKPMTLAVKKGCRGVAELLRSQGAVLNPGAANALLHEAASTGNLKCLELLLLDSTGRVRSNCWASPNARPSKHGGTALDAAEAKGHEACAQLLRSIGGRHSIQRSAELALPDTLRQWLQEGADVEERDGSGATPLWLAAKGVKGTEQQRSECIQLLLGAQATVDALPITQETPLMVAAQRGSVAHCQLLLQARAEVHRSDRRNRRVLEHAKGPQVRQLLQLAEMDDPGVSSRDGDGDGQRGNAGADLTSLQLKDPLYSEQLWAAAAMRQPPSTCVGGRSPWGAPSPWGYWQYPNPSPWGPLNGGG</sequence>
<dbReference type="SMART" id="SM00248">
    <property type="entry name" value="ANK"/>
    <property type="match status" value="4"/>
</dbReference>
<comment type="caution">
    <text evidence="5">The sequence shown here is derived from an EMBL/GenBank/DDBJ whole genome shotgun (WGS) entry which is preliminary data.</text>
</comment>
<dbReference type="PANTHER" id="PTHR24173:SF74">
    <property type="entry name" value="ANKYRIN REPEAT DOMAIN-CONTAINING PROTEIN 16"/>
    <property type="match status" value="1"/>
</dbReference>
<keyword evidence="1" id="KW-0677">Repeat</keyword>
<dbReference type="PROSITE" id="PS51257">
    <property type="entry name" value="PROKAR_LIPOPROTEIN"/>
    <property type="match status" value="1"/>
</dbReference>
<dbReference type="Proteomes" id="UP001642464">
    <property type="component" value="Unassembled WGS sequence"/>
</dbReference>
<gene>
    <name evidence="5" type="ORF">SCF082_LOCUS9940</name>
</gene>
<evidence type="ECO:0000313" key="6">
    <source>
        <dbReference type="Proteomes" id="UP001642464"/>
    </source>
</evidence>
<keyword evidence="2 3" id="KW-0040">ANK repeat</keyword>
<feature type="compositionally biased region" description="Basic residues" evidence="4">
    <location>
        <begin position="34"/>
        <end position="47"/>
    </location>
</feature>
<name>A0ABP0J2Q4_9DINO</name>
<evidence type="ECO:0000256" key="3">
    <source>
        <dbReference type="PROSITE-ProRule" id="PRU00023"/>
    </source>
</evidence>
<protein>
    <submittedName>
        <fullName evidence="5">Uncharacterized protein</fullName>
    </submittedName>
</protein>
<dbReference type="InterPro" id="IPR036770">
    <property type="entry name" value="Ankyrin_rpt-contain_sf"/>
</dbReference>
<dbReference type="SUPFAM" id="SSF48403">
    <property type="entry name" value="Ankyrin repeat"/>
    <property type="match status" value="1"/>
</dbReference>
<evidence type="ECO:0000313" key="5">
    <source>
        <dbReference type="EMBL" id="CAK9008603.1"/>
    </source>
</evidence>
<dbReference type="Pfam" id="PF12796">
    <property type="entry name" value="Ank_2"/>
    <property type="match status" value="1"/>
</dbReference>
<dbReference type="InterPro" id="IPR002110">
    <property type="entry name" value="Ankyrin_rpt"/>
</dbReference>